<dbReference type="EMBL" id="QPJK01000015">
    <property type="protein sequence ID" value="RCW64470.1"/>
    <property type="molecule type" value="Genomic_DNA"/>
</dbReference>
<reference evidence="2 3" key="1">
    <citation type="submission" date="2018-07" db="EMBL/GenBank/DDBJ databases">
        <title>Genomic Encyclopedia of Type Strains, Phase IV (KMG-IV): sequencing the most valuable type-strain genomes for metagenomic binning, comparative biology and taxonomic classification.</title>
        <authorList>
            <person name="Goeker M."/>
        </authorList>
    </citation>
    <scope>NUCLEOTIDE SEQUENCE [LARGE SCALE GENOMIC DNA]</scope>
    <source>
        <strain evidence="2 3">DSM 21634</strain>
    </source>
</reference>
<dbReference type="InterPro" id="IPR032466">
    <property type="entry name" value="Metal_Hydrolase"/>
</dbReference>
<dbReference type="SUPFAM" id="SSF51338">
    <property type="entry name" value="Composite domain of metallo-dependent hydrolases"/>
    <property type="match status" value="1"/>
</dbReference>
<accession>A0A368X943</accession>
<name>A0A368X943_9BURK</name>
<proteinExistence type="predicted"/>
<keyword evidence="3" id="KW-1185">Reference proteome</keyword>
<evidence type="ECO:0000313" key="2">
    <source>
        <dbReference type="EMBL" id="RCW64470.1"/>
    </source>
</evidence>
<evidence type="ECO:0000313" key="3">
    <source>
        <dbReference type="Proteomes" id="UP000252884"/>
    </source>
</evidence>
<dbReference type="OrthoDB" id="9782972at2"/>
<comment type="caution">
    <text evidence="2">The sequence shown here is derived from an EMBL/GenBank/DDBJ whole genome shotgun (WGS) entry which is preliminary data.</text>
</comment>
<dbReference type="RefSeq" id="WP_114472330.1">
    <property type="nucleotide sequence ID" value="NZ_QPJK01000015.1"/>
</dbReference>
<dbReference type="Gene3D" id="2.30.40.10">
    <property type="entry name" value="Urease, subunit C, domain 1"/>
    <property type="match status" value="1"/>
</dbReference>
<dbReference type="InterPro" id="IPR006680">
    <property type="entry name" value="Amidohydro-rel"/>
</dbReference>
<dbReference type="InterPro" id="IPR057744">
    <property type="entry name" value="OTAase-like"/>
</dbReference>
<dbReference type="AlphaFoldDB" id="A0A368X943"/>
<dbReference type="InterPro" id="IPR051781">
    <property type="entry name" value="Metallo-dep_Hydrolase"/>
</dbReference>
<dbReference type="CDD" id="cd01299">
    <property type="entry name" value="Met_dep_hydrolase_A"/>
    <property type="match status" value="1"/>
</dbReference>
<dbReference type="PANTHER" id="PTHR43135:SF3">
    <property type="entry name" value="ALPHA-D-RIBOSE 1-METHYLPHOSPHONATE 5-TRIPHOSPHATE DIPHOSPHATASE"/>
    <property type="match status" value="1"/>
</dbReference>
<dbReference type="Pfam" id="PF01979">
    <property type="entry name" value="Amidohydro_1"/>
    <property type="match status" value="1"/>
</dbReference>
<dbReference type="GO" id="GO:0016810">
    <property type="term" value="F:hydrolase activity, acting on carbon-nitrogen (but not peptide) bonds"/>
    <property type="evidence" value="ECO:0007669"/>
    <property type="project" value="InterPro"/>
</dbReference>
<keyword evidence="2" id="KW-0378">Hydrolase</keyword>
<feature type="domain" description="Amidohydrolase-related" evidence="1">
    <location>
        <begin position="57"/>
        <end position="412"/>
    </location>
</feature>
<sequence>MADVLFTNVRILEGGTQPPYQGSVRVSGNRIREVGRSLAPVGGFNSGVQVIDAAGATLMPGMCEAHTHFSWNDAATLAAIQAMPLEEHVLWCAKVAGRYLQAGFTSCVGAACAKPRLDVVTRNAINKGQIPGPRYLAASQEITVPGGLGDETLPHLPFPEFSFGVNVNGADDMRKAVRRFLAYGVDSIKLNLSGDNFTPQSPAGTTWMTDAEVAAAMQEVKMRGKRGVAHARSADSVKQALRHGIELIYHASYTDTETLDLLEAAKNEVFVAPGIAILYAMLHEAEPFGITHQMAVDMGYQDEWDNAIESLRAMHKRGIRVLPGGDYGFAFTPHCQNSRDLEFFVKYLGMTPMEAIRSTAEFGGPVMKQPHDLGLVKPGYLADLLLVDGDPLANLAILRDPKRILAVMKDGVFAKAPPVASERRWERAA</sequence>
<gene>
    <name evidence="2" type="ORF">DES41_11594</name>
</gene>
<protein>
    <submittedName>
        <fullName evidence="2">Imidazolonepropionase-like amidohydrolase</fullName>
    </submittedName>
</protein>
<dbReference type="Gene3D" id="3.20.20.140">
    <property type="entry name" value="Metal-dependent hydrolases"/>
    <property type="match status" value="1"/>
</dbReference>
<dbReference type="PANTHER" id="PTHR43135">
    <property type="entry name" value="ALPHA-D-RIBOSE 1-METHYLPHOSPHONATE 5-TRIPHOSPHATE DIPHOSPHATASE"/>
    <property type="match status" value="1"/>
</dbReference>
<dbReference type="Proteomes" id="UP000252884">
    <property type="component" value="Unassembled WGS sequence"/>
</dbReference>
<dbReference type="InterPro" id="IPR011059">
    <property type="entry name" value="Metal-dep_hydrolase_composite"/>
</dbReference>
<dbReference type="SUPFAM" id="SSF51556">
    <property type="entry name" value="Metallo-dependent hydrolases"/>
    <property type="match status" value="1"/>
</dbReference>
<organism evidence="2 3">
    <name type="scientific">Pseudorhodoferax soli</name>
    <dbReference type="NCBI Taxonomy" id="545864"/>
    <lineage>
        <taxon>Bacteria</taxon>
        <taxon>Pseudomonadati</taxon>
        <taxon>Pseudomonadota</taxon>
        <taxon>Betaproteobacteria</taxon>
        <taxon>Burkholderiales</taxon>
        <taxon>Comamonadaceae</taxon>
    </lineage>
</organism>
<evidence type="ECO:0000259" key="1">
    <source>
        <dbReference type="Pfam" id="PF01979"/>
    </source>
</evidence>